<protein>
    <submittedName>
        <fullName evidence="1">Uncharacterized protein</fullName>
    </submittedName>
</protein>
<evidence type="ECO:0000313" key="2">
    <source>
        <dbReference type="Proteomes" id="UP001320706"/>
    </source>
</evidence>
<dbReference type="Proteomes" id="UP001320706">
    <property type="component" value="Unassembled WGS sequence"/>
</dbReference>
<dbReference type="EMBL" id="JAMKPW020000003">
    <property type="protein sequence ID" value="KAK8219637.1"/>
    <property type="molecule type" value="Genomic_DNA"/>
</dbReference>
<reference evidence="1" key="1">
    <citation type="submission" date="2024-02" db="EMBL/GenBank/DDBJ databases">
        <title>Metagenome Assembled Genome of Zalaria obscura JY119.</title>
        <authorList>
            <person name="Vighnesh L."/>
            <person name="Jagadeeshwari U."/>
            <person name="Venkata Ramana C."/>
            <person name="Sasikala C."/>
        </authorList>
    </citation>
    <scope>NUCLEOTIDE SEQUENCE</scope>
    <source>
        <strain evidence="1">JY119</strain>
    </source>
</reference>
<proteinExistence type="predicted"/>
<gene>
    <name evidence="1" type="ORF">M8818_000611</name>
</gene>
<comment type="caution">
    <text evidence="1">The sequence shown here is derived from an EMBL/GenBank/DDBJ whole genome shotgun (WGS) entry which is preliminary data.</text>
</comment>
<keyword evidence="2" id="KW-1185">Reference proteome</keyword>
<name>A0ACC3SMD9_9PEZI</name>
<evidence type="ECO:0000313" key="1">
    <source>
        <dbReference type="EMBL" id="KAK8219637.1"/>
    </source>
</evidence>
<accession>A0ACC3SMD9</accession>
<sequence>MIYREIAASQADDRHLLLPTEIVLRILEFASVPSLASLTRTSRAWHDFIDNAHQDAIYSSSSKVERPPACRDFSFLQEHKSFAKSLDGTSNWKELCKRQTLLRKNWDKEHPTTWESVIQVGEDPVWRFKPDFKRRFIVSTSQAGGLNVTDMDTSRLLWQLSREEVRPYAHLEYQDGMAVWDRYGNAVEVWKADDSERGVFRQTAILQHDVETRGFQLSYDTLCVVSTEGLGFVYDMAQDPPQLRTEVKLEEGAIGHLDQNEEVVMYSLGSDGYHVHLKTTGELLGILQPRSCKAFYHIRHPERPSNMTLATGRHGASDTVFPPQNPQTDRFLSIKLEEGQHPERASSLSLEDDEWGAGMLSGSHMVGVSRGGRVYVCSDWRRALSSPKQADDTAFIVETEEDGGRFDFGGWLSIRNGRALFEVLDRIYIFPLKGEDSVPGNSPSQAPILATSSSSAPQLNTPVSFMGLYDDCLMSTYTTISFRDRVEEQRPRLFATKTVRVLSLTESPQSAKSQSSVRESSDNPEQITDRGFTTQGHMLHQAARALADLIQGQDDDDDDDDDDE</sequence>
<organism evidence="1 2">
    <name type="scientific">Zalaria obscura</name>
    <dbReference type="NCBI Taxonomy" id="2024903"/>
    <lineage>
        <taxon>Eukaryota</taxon>
        <taxon>Fungi</taxon>
        <taxon>Dikarya</taxon>
        <taxon>Ascomycota</taxon>
        <taxon>Pezizomycotina</taxon>
        <taxon>Dothideomycetes</taxon>
        <taxon>Dothideomycetidae</taxon>
        <taxon>Dothideales</taxon>
        <taxon>Zalariaceae</taxon>
        <taxon>Zalaria</taxon>
    </lineage>
</organism>